<dbReference type="Gene3D" id="3.40.50.1820">
    <property type="entry name" value="alpha/beta hydrolase"/>
    <property type="match status" value="1"/>
</dbReference>
<evidence type="ECO:0000313" key="3">
    <source>
        <dbReference type="EMBL" id="XDQ40946.1"/>
    </source>
</evidence>
<gene>
    <name evidence="3" type="ORF">AB5J52_00960</name>
</gene>
<evidence type="ECO:0000256" key="1">
    <source>
        <dbReference type="ARBA" id="ARBA00022801"/>
    </source>
</evidence>
<proteinExistence type="predicted"/>
<name>A0AB39QFA0_9ACTN</name>
<dbReference type="PANTHER" id="PTHR48081">
    <property type="entry name" value="AB HYDROLASE SUPERFAMILY PROTEIN C4A8.06C"/>
    <property type="match status" value="1"/>
</dbReference>
<organism evidence="3">
    <name type="scientific">Streptomyces sp. R39</name>
    <dbReference type="NCBI Taxonomy" id="3238631"/>
    <lineage>
        <taxon>Bacteria</taxon>
        <taxon>Bacillati</taxon>
        <taxon>Actinomycetota</taxon>
        <taxon>Actinomycetes</taxon>
        <taxon>Kitasatosporales</taxon>
        <taxon>Streptomycetaceae</taxon>
        <taxon>Streptomyces</taxon>
    </lineage>
</organism>
<dbReference type="RefSeq" id="WP_369220699.1">
    <property type="nucleotide sequence ID" value="NZ_CP163441.1"/>
</dbReference>
<dbReference type="InterPro" id="IPR029058">
    <property type="entry name" value="AB_hydrolase_fold"/>
</dbReference>
<keyword evidence="1 3" id="KW-0378">Hydrolase</keyword>
<reference evidence="3" key="1">
    <citation type="submission" date="2024-07" db="EMBL/GenBank/DDBJ databases">
        <authorList>
            <person name="Yu S.T."/>
        </authorList>
    </citation>
    <scope>NUCLEOTIDE SEQUENCE</scope>
    <source>
        <strain evidence="3">R39</strain>
    </source>
</reference>
<dbReference type="InterPro" id="IPR013094">
    <property type="entry name" value="AB_hydrolase_3"/>
</dbReference>
<feature type="domain" description="Alpha/beta hydrolase fold-3" evidence="2">
    <location>
        <begin position="91"/>
        <end position="235"/>
    </location>
</feature>
<dbReference type="AlphaFoldDB" id="A0AB39QFA0"/>
<protein>
    <submittedName>
        <fullName evidence="3">Alpha/beta hydrolase fold domain-containing protein</fullName>
    </submittedName>
</protein>
<sequence>MSTREHAEVVTPRSRPSLRMRFVCAWLAATRTKRILGAEESTEADRVRNRGKGPAAVPGRLRRTHDITMRDRDGLRCAEIRVRDRRPERAIVYLHGGAYINPLVAQHWDLMAALAAENDARVIAPFHPLAPQGTAATVVLALLGLQVRLAEESGAAPVWAGDSAGGGLALATAMRLRDEGLPPPRHLVLFAPWLDAGLTNPGVADVVARDPTLDVVGLRYAGRLWAGALPLDSPPGQPRRR</sequence>
<dbReference type="Pfam" id="PF07859">
    <property type="entry name" value="Abhydrolase_3"/>
    <property type="match status" value="1"/>
</dbReference>
<accession>A0AB39QFA0</accession>
<dbReference type="GO" id="GO:0016787">
    <property type="term" value="F:hydrolase activity"/>
    <property type="evidence" value="ECO:0007669"/>
    <property type="project" value="UniProtKB-KW"/>
</dbReference>
<dbReference type="PANTHER" id="PTHR48081:SF8">
    <property type="entry name" value="ALPHA_BETA HYDROLASE FOLD-3 DOMAIN-CONTAINING PROTEIN-RELATED"/>
    <property type="match status" value="1"/>
</dbReference>
<dbReference type="EMBL" id="CP163441">
    <property type="protein sequence ID" value="XDQ40946.1"/>
    <property type="molecule type" value="Genomic_DNA"/>
</dbReference>
<dbReference type="SUPFAM" id="SSF53474">
    <property type="entry name" value="alpha/beta-Hydrolases"/>
    <property type="match status" value="1"/>
</dbReference>
<evidence type="ECO:0000259" key="2">
    <source>
        <dbReference type="Pfam" id="PF07859"/>
    </source>
</evidence>
<dbReference type="InterPro" id="IPR050300">
    <property type="entry name" value="GDXG_lipolytic_enzyme"/>
</dbReference>